<keyword evidence="2" id="KW-0812">Transmembrane</keyword>
<dbReference type="Proteomes" id="UP000230233">
    <property type="component" value="Chromosome IV"/>
</dbReference>
<evidence type="ECO:0000259" key="6">
    <source>
        <dbReference type="PROSITE" id="PS51469"/>
    </source>
</evidence>
<evidence type="ECO:0000313" key="8">
    <source>
        <dbReference type="Proteomes" id="UP000230233"/>
    </source>
</evidence>
<dbReference type="InterPro" id="IPR012919">
    <property type="entry name" value="SUN_dom"/>
</dbReference>
<dbReference type="STRING" id="1611254.A0A2G5U8G4"/>
<comment type="subcellular location">
    <subcellularLocation>
        <location evidence="1">Membrane</location>
    </subcellularLocation>
</comment>
<keyword evidence="8" id="KW-1185">Reference proteome</keyword>
<dbReference type="PANTHER" id="PTHR12911">
    <property type="entry name" value="SAD1/UNC-84-LIKE PROTEIN-RELATED"/>
    <property type="match status" value="1"/>
</dbReference>
<evidence type="ECO:0000256" key="3">
    <source>
        <dbReference type="ARBA" id="ARBA00022989"/>
    </source>
</evidence>
<organism evidence="7 8">
    <name type="scientific">Caenorhabditis nigoni</name>
    <dbReference type="NCBI Taxonomy" id="1611254"/>
    <lineage>
        <taxon>Eukaryota</taxon>
        <taxon>Metazoa</taxon>
        <taxon>Ecdysozoa</taxon>
        <taxon>Nematoda</taxon>
        <taxon>Chromadorea</taxon>
        <taxon>Rhabditida</taxon>
        <taxon>Rhabditina</taxon>
        <taxon>Rhabditomorpha</taxon>
        <taxon>Rhabditoidea</taxon>
        <taxon>Rhabditidae</taxon>
        <taxon>Peloderinae</taxon>
        <taxon>Caenorhabditis</taxon>
    </lineage>
</organism>
<comment type="caution">
    <text evidence="7">The sequence shown here is derived from an EMBL/GenBank/DDBJ whole genome shotgun (WGS) entry which is preliminary data.</text>
</comment>
<protein>
    <recommendedName>
        <fullName evidence="6">SUN domain-containing protein</fullName>
    </recommendedName>
</protein>
<dbReference type="PANTHER" id="PTHR12911:SF2">
    <property type="entry name" value="SUN DOMAIN-CONTAINING PROTEIN 1"/>
    <property type="match status" value="1"/>
</dbReference>
<dbReference type="FunFam" id="2.60.120.260:FF:000158">
    <property type="entry name" value="Protein CBG16940"/>
    <property type="match status" value="1"/>
</dbReference>
<dbReference type="GO" id="GO:0043495">
    <property type="term" value="F:protein-membrane adaptor activity"/>
    <property type="evidence" value="ECO:0007669"/>
    <property type="project" value="TreeGrafter"/>
</dbReference>
<dbReference type="Pfam" id="PF07738">
    <property type="entry name" value="Sad1_UNC"/>
    <property type="match status" value="1"/>
</dbReference>
<evidence type="ECO:0000256" key="1">
    <source>
        <dbReference type="ARBA" id="ARBA00004370"/>
    </source>
</evidence>
<gene>
    <name evidence="7" type="primary">Cnig_chr_IV.g15055</name>
    <name evidence="7" type="ORF">B9Z55_015055</name>
</gene>
<reference evidence="8" key="1">
    <citation type="submission" date="2017-10" db="EMBL/GenBank/DDBJ databases">
        <title>Rapid genome shrinkage in a self-fertile nematode reveals novel sperm competition proteins.</title>
        <authorList>
            <person name="Yin D."/>
            <person name="Schwarz E.M."/>
            <person name="Thomas C.G."/>
            <person name="Felde R.L."/>
            <person name="Korf I.F."/>
            <person name="Cutter A.D."/>
            <person name="Schartner C.M."/>
            <person name="Ralston E.J."/>
            <person name="Meyer B.J."/>
            <person name="Haag E.S."/>
        </authorList>
    </citation>
    <scope>NUCLEOTIDE SEQUENCE [LARGE SCALE GENOMIC DNA]</scope>
    <source>
        <strain evidence="8">JU1422</strain>
    </source>
</reference>
<dbReference type="AlphaFoldDB" id="A0A2G5U8G4"/>
<keyword evidence="4" id="KW-0472">Membrane</keyword>
<dbReference type="InterPro" id="IPR045119">
    <property type="entry name" value="SUN1-5"/>
</dbReference>
<evidence type="ECO:0000256" key="2">
    <source>
        <dbReference type="ARBA" id="ARBA00022692"/>
    </source>
</evidence>
<dbReference type="GO" id="GO:0034993">
    <property type="term" value="C:meiotic nuclear membrane microtubule tethering complex"/>
    <property type="evidence" value="ECO:0007669"/>
    <property type="project" value="TreeGrafter"/>
</dbReference>
<evidence type="ECO:0000256" key="4">
    <source>
        <dbReference type="ARBA" id="ARBA00023136"/>
    </source>
</evidence>
<evidence type="ECO:0000256" key="5">
    <source>
        <dbReference type="SAM" id="MobiDB-lite"/>
    </source>
</evidence>
<dbReference type="PROSITE" id="PS51469">
    <property type="entry name" value="SUN"/>
    <property type="match status" value="1"/>
</dbReference>
<feature type="domain" description="SUN" evidence="6">
    <location>
        <begin position="160"/>
        <end position="335"/>
    </location>
</feature>
<name>A0A2G5U8G4_9PELO</name>
<accession>A0A2G5U8G4</accession>
<sequence length="427" mass="49021">MLPVIAASYHTTHSKNKYHGSYSKQIQRQNEFEIEKPKTETKLWYKSISLRIRQYMIPEIFYFVSLGLILYRLQTLSNQNDRVLETVSSMQFQFGKMERNLDSLVSRKSNHDARPFDNTELLEPSIANVPKNMKFPKQESTDKVKPINPQVKQSTSETAESTSKVPIQNETFRYNAADYMRGASVDMDHSSSSSLNPIIGYDQTNLVLLDRPHPPSDKAWCTNSKNPVLTINLSRYIKPNSVSYQHSKCHGTIPNCAPKTYDVVACLDFYCEKWTPLVTNCKYSRDESKDAEQVCNISSHLDVPSIGKVQFRFHENHGDTKMTCVSLVRVYGETKTLLTFGEQSLESAEICADLKWYYHNSYLKYLWANKNCVVLYNNKCCSECPECCQECVITDYNGRVFLETALPIIFMKFVDCADNFPLFGVTI</sequence>
<proteinExistence type="predicted"/>
<dbReference type="Gene3D" id="2.60.120.260">
    <property type="entry name" value="Galactose-binding domain-like"/>
    <property type="match status" value="1"/>
</dbReference>
<keyword evidence="3" id="KW-1133">Transmembrane helix</keyword>
<feature type="compositionally biased region" description="Polar residues" evidence="5">
    <location>
        <begin position="150"/>
        <end position="164"/>
    </location>
</feature>
<evidence type="ECO:0000313" key="7">
    <source>
        <dbReference type="EMBL" id="PIC35824.1"/>
    </source>
</evidence>
<feature type="region of interest" description="Disordered" evidence="5">
    <location>
        <begin position="137"/>
        <end position="164"/>
    </location>
</feature>
<dbReference type="OrthoDB" id="342281at2759"/>
<dbReference type="EMBL" id="PDUG01000004">
    <property type="protein sequence ID" value="PIC35824.1"/>
    <property type="molecule type" value="Genomic_DNA"/>
</dbReference>